<gene>
    <name evidence="1" type="ORF">STAS_15656</name>
</gene>
<comment type="caution">
    <text evidence="1">The sequence shown here is derived from an EMBL/GenBank/DDBJ whole genome shotgun (WGS) entry which is preliminary data.</text>
</comment>
<dbReference type="AlphaFoldDB" id="A0A5A7Q1P9"/>
<name>A0A5A7Q1P9_STRAF</name>
<evidence type="ECO:0000313" key="2">
    <source>
        <dbReference type="Proteomes" id="UP000325081"/>
    </source>
</evidence>
<organism evidence="1 2">
    <name type="scientific">Striga asiatica</name>
    <name type="common">Asiatic witchweed</name>
    <name type="synonym">Buchnera asiatica</name>
    <dbReference type="NCBI Taxonomy" id="4170"/>
    <lineage>
        <taxon>Eukaryota</taxon>
        <taxon>Viridiplantae</taxon>
        <taxon>Streptophyta</taxon>
        <taxon>Embryophyta</taxon>
        <taxon>Tracheophyta</taxon>
        <taxon>Spermatophyta</taxon>
        <taxon>Magnoliopsida</taxon>
        <taxon>eudicotyledons</taxon>
        <taxon>Gunneridae</taxon>
        <taxon>Pentapetalae</taxon>
        <taxon>asterids</taxon>
        <taxon>lamiids</taxon>
        <taxon>Lamiales</taxon>
        <taxon>Orobanchaceae</taxon>
        <taxon>Buchnereae</taxon>
        <taxon>Striga</taxon>
    </lineage>
</organism>
<proteinExistence type="predicted"/>
<keyword evidence="2" id="KW-1185">Reference proteome</keyword>
<protein>
    <submittedName>
        <fullName evidence="1">Auxin-responsive GH3 family protein</fullName>
    </submittedName>
</protein>
<accession>A0A5A7Q1P9</accession>
<dbReference type="OrthoDB" id="10426129at2759"/>
<dbReference type="EMBL" id="BKCP01005572">
    <property type="protein sequence ID" value="GER39059.1"/>
    <property type="molecule type" value="Genomic_DNA"/>
</dbReference>
<evidence type="ECO:0000313" key="1">
    <source>
        <dbReference type="EMBL" id="GER39059.1"/>
    </source>
</evidence>
<sequence>MKDDLLYNFEFHIFQNQVVYRPELFTGIQKFLTEPNPLNPLKKKGSTEERKERDGSFSCSREAKIIRLANEVGQPLFGFGQTLFLAGRAFYKKSDARTYSLIVTSFLCISSPHRRWFSHEMIENGDGIEMHFVLCIQ</sequence>
<dbReference type="Proteomes" id="UP000325081">
    <property type="component" value="Unassembled WGS sequence"/>
</dbReference>
<reference evidence="2" key="1">
    <citation type="journal article" date="2019" name="Curr. Biol.">
        <title>Genome Sequence of Striga asiatica Provides Insight into the Evolution of Plant Parasitism.</title>
        <authorList>
            <person name="Yoshida S."/>
            <person name="Kim S."/>
            <person name="Wafula E.K."/>
            <person name="Tanskanen J."/>
            <person name="Kim Y.M."/>
            <person name="Honaas L."/>
            <person name="Yang Z."/>
            <person name="Spallek T."/>
            <person name="Conn C.E."/>
            <person name="Ichihashi Y."/>
            <person name="Cheong K."/>
            <person name="Cui S."/>
            <person name="Der J.P."/>
            <person name="Gundlach H."/>
            <person name="Jiao Y."/>
            <person name="Hori C."/>
            <person name="Ishida J.K."/>
            <person name="Kasahara H."/>
            <person name="Kiba T."/>
            <person name="Kim M.S."/>
            <person name="Koo N."/>
            <person name="Laohavisit A."/>
            <person name="Lee Y.H."/>
            <person name="Lumba S."/>
            <person name="McCourt P."/>
            <person name="Mortimer J.C."/>
            <person name="Mutuku J.M."/>
            <person name="Nomura T."/>
            <person name="Sasaki-Sekimoto Y."/>
            <person name="Seto Y."/>
            <person name="Wang Y."/>
            <person name="Wakatake T."/>
            <person name="Sakakibara H."/>
            <person name="Demura T."/>
            <person name="Yamaguchi S."/>
            <person name="Yoneyama K."/>
            <person name="Manabe R.I."/>
            <person name="Nelson D.C."/>
            <person name="Schulman A.H."/>
            <person name="Timko M.P."/>
            <person name="dePamphilis C.W."/>
            <person name="Choi D."/>
            <person name="Shirasu K."/>
        </authorList>
    </citation>
    <scope>NUCLEOTIDE SEQUENCE [LARGE SCALE GENOMIC DNA]</scope>
    <source>
        <strain evidence="2">cv. UVA1</strain>
    </source>
</reference>